<dbReference type="SUPFAM" id="SSF51735">
    <property type="entry name" value="NAD(P)-binding Rossmann-fold domains"/>
    <property type="match status" value="1"/>
</dbReference>
<comment type="similarity">
    <text evidence="1">Belongs to the zinc-containing alcohol dehydrogenase family.</text>
</comment>
<protein>
    <submittedName>
        <fullName evidence="3">Uncharacterized protein</fullName>
    </submittedName>
</protein>
<proteinExistence type="inferred from homology"/>
<organism evidence="3 4">
    <name type="scientific">Oidiodendron maius (strain Zn)</name>
    <dbReference type="NCBI Taxonomy" id="913774"/>
    <lineage>
        <taxon>Eukaryota</taxon>
        <taxon>Fungi</taxon>
        <taxon>Dikarya</taxon>
        <taxon>Ascomycota</taxon>
        <taxon>Pezizomycotina</taxon>
        <taxon>Leotiomycetes</taxon>
        <taxon>Leotiomycetes incertae sedis</taxon>
        <taxon>Myxotrichaceae</taxon>
        <taxon>Oidiodendron</taxon>
    </lineage>
</organism>
<dbReference type="HOGENOM" id="CLU_1015983_0_0_1"/>
<evidence type="ECO:0000313" key="4">
    <source>
        <dbReference type="Proteomes" id="UP000054321"/>
    </source>
</evidence>
<name>A0A0C3DNN2_OIDMZ</name>
<dbReference type="EMBL" id="KN832873">
    <property type="protein sequence ID" value="KIN03638.1"/>
    <property type="molecule type" value="Genomic_DNA"/>
</dbReference>
<keyword evidence="2" id="KW-0560">Oxidoreductase</keyword>
<keyword evidence="4" id="KW-1185">Reference proteome</keyword>
<evidence type="ECO:0000256" key="1">
    <source>
        <dbReference type="ARBA" id="ARBA00008072"/>
    </source>
</evidence>
<dbReference type="GO" id="GO:0016651">
    <property type="term" value="F:oxidoreductase activity, acting on NAD(P)H"/>
    <property type="evidence" value="ECO:0007669"/>
    <property type="project" value="InterPro"/>
</dbReference>
<dbReference type="InterPro" id="IPR047122">
    <property type="entry name" value="Trans-enoyl_RdTase-like"/>
</dbReference>
<evidence type="ECO:0000256" key="2">
    <source>
        <dbReference type="ARBA" id="ARBA00023002"/>
    </source>
</evidence>
<dbReference type="InterPro" id="IPR011032">
    <property type="entry name" value="GroES-like_sf"/>
</dbReference>
<dbReference type="SUPFAM" id="SSF50129">
    <property type="entry name" value="GroES-like"/>
    <property type="match status" value="1"/>
</dbReference>
<dbReference type="AlphaFoldDB" id="A0A0C3DNN2"/>
<dbReference type="Gene3D" id="3.90.180.10">
    <property type="entry name" value="Medium-chain alcohol dehydrogenases, catalytic domain"/>
    <property type="match status" value="1"/>
</dbReference>
<dbReference type="Proteomes" id="UP000054321">
    <property type="component" value="Unassembled WGS sequence"/>
</dbReference>
<dbReference type="OrthoDB" id="9992527at2759"/>
<accession>A0A0C3DNN2</accession>
<dbReference type="Gene3D" id="3.40.50.720">
    <property type="entry name" value="NAD(P)-binding Rossmann-like Domain"/>
    <property type="match status" value="1"/>
</dbReference>
<dbReference type="PANTHER" id="PTHR45348:SF2">
    <property type="entry name" value="ZINC-TYPE ALCOHOL DEHYDROGENASE-LIKE PROTEIN C2E1P3.01"/>
    <property type="match status" value="1"/>
</dbReference>
<gene>
    <name evidence="3" type="ORF">OIDMADRAFT_51592</name>
</gene>
<reference evidence="4" key="2">
    <citation type="submission" date="2015-01" db="EMBL/GenBank/DDBJ databases">
        <title>Evolutionary Origins and Diversification of the Mycorrhizal Mutualists.</title>
        <authorList>
            <consortium name="DOE Joint Genome Institute"/>
            <consortium name="Mycorrhizal Genomics Consortium"/>
            <person name="Kohler A."/>
            <person name="Kuo A."/>
            <person name="Nagy L.G."/>
            <person name="Floudas D."/>
            <person name="Copeland A."/>
            <person name="Barry K.W."/>
            <person name="Cichocki N."/>
            <person name="Veneault-Fourrey C."/>
            <person name="LaButti K."/>
            <person name="Lindquist E.A."/>
            <person name="Lipzen A."/>
            <person name="Lundell T."/>
            <person name="Morin E."/>
            <person name="Murat C."/>
            <person name="Riley R."/>
            <person name="Ohm R."/>
            <person name="Sun H."/>
            <person name="Tunlid A."/>
            <person name="Henrissat B."/>
            <person name="Grigoriev I.V."/>
            <person name="Hibbett D.S."/>
            <person name="Martin F."/>
        </authorList>
    </citation>
    <scope>NUCLEOTIDE SEQUENCE [LARGE SCALE GENOMIC DNA]</scope>
    <source>
        <strain evidence="4">Zn</strain>
    </source>
</reference>
<dbReference type="InParanoid" id="A0A0C3DNN2"/>
<dbReference type="InterPro" id="IPR036291">
    <property type="entry name" value="NAD(P)-bd_dom_sf"/>
</dbReference>
<sequence>MSLIPLLPSPYVIIPIQYQSYHDPYQVLPHDTYGRDRGLFFKAHLPCGLGTNIAGIVTRLGPGVTKYQTGQHIFGQGSPVAPIPDSTGLQEFATLLTSDSALQQTLVVIGAGSNVGRLTVQMANFVGLGKGATHVVDRYSDDIARDIYAVTDGPGSVTNVMDCVNWTFEFAAQLVSSSRPGKIMTLHQPPTALAELERPGKKDVKAGIVLGIREYFAELAEMFWGNIGEWVAQGKVMPGKFRVIERLDEQKINEALDSYQDGKPVLQAIVHPNA</sequence>
<reference evidence="3 4" key="1">
    <citation type="submission" date="2014-04" db="EMBL/GenBank/DDBJ databases">
        <authorList>
            <consortium name="DOE Joint Genome Institute"/>
            <person name="Kuo A."/>
            <person name="Martino E."/>
            <person name="Perotto S."/>
            <person name="Kohler A."/>
            <person name="Nagy L.G."/>
            <person name="Floudas D."/>
            <person name="Copeland A."/>
            <person name="Barry K.W."/>
            <person name="Cichocki N."/>
            <person name="Veneault-Fourrey C."/>
            <person name="LaButti K."/>
            <person name="Lindquist E.A."/>
            <person name="Lipzen A."/>
            <person name="Lundell T."/>
            <person name="Morin E."/>
            <person name="Murat C."/>
            <person name="Sun H."/>
            <person name="Tunlid A."/>
            <person name="Henrissat B."/>
            <person name="Grigoriev I.V."/>
            <person name="Hibbett D.S."/>
            <person name="Martin F."/>
            <person name="Nordberg H.P."/>
            <person name="Cantor M.N."/>
            <person name="Hua S.X."/>
        </authorList>
    </citation>
    <scope>NUCLEOTIDE SEQUENCE [LARGE SCALE GENOMIC DNA]</scope>
    <source>
        <strain evidence="3 4">Zn</strain>
    </source>
</reference>
<dbReference type="PANTHER" id="PTHR45348">
    <property type="entry name" value="HYPOTHETICAL OXIDOREDUCTASE (EUROFUNG)"/>
    <property type="match status" value="1"/>
</dbReference>
<evidence type="ECO:0000313" key="3">
    <source>
        <dbReference type="EMBL" id="KIN03638.1"/>
    </source>
</evidence>